<organism evidence="4 5">
    <name type="scientific">Corynebacterium macclintockiae</name>
    <dbReference type="NCBI Taxonomy" id="2913501"/>
    <lineage>
        <taxon>Bacteria</taxon>
        <taxon>Bacillati</taxon>
        <taxon>Actinomycetota</taxon>
        <taxon>Actinomycetes</taxon>
        <taxon>Mycobacteriales</taxon>
        <taxon>Corynebacteriaceae</taxon>
        <taxon>Corynebacterium</taxon>
    </lineage>
</organism>
<dbReference type="Pfam" id="PF12836">
    <property type="entry name" value="HHH_3"/>
    <property type="match status" value="1"/>
</dbReference>
<dbReference type="PANTHER" id="PTHR21180">
    <property type="entry name" value="ENDONUCLEASE/EXONUCLEASE/PHOSPHATASE FAMILY DOMAIN-CONTAINING PROTEIN 1"/>
    <property type="match status" value="1"/>
</dbReference>
<dbReference type="GO" id="GO:0003677">
    <property type="term" value="F:DNA binding"/>
    <property type="evidence" value="ECO:0007669"/>
    <property type="project" value="InterPro"/>
</dbReference>
<dbReference type="GO" id="GO:0015627">
    <property type="term" value="C:type II protein secretion system complex"/>
    <property type="evidence" value="ECO:0007669"/>
    <property type="project" value="TreeGrafter"/>
</dbReference>
<name>A0A9X3M6T6_9CORY</name>
<feature type="compositionally biased region" description="Low complexity" evidence="1">
    <location>
        <begin position="202"/>
        <end position="212"/>
    </location>
</feature>
<dbReference type="InterPro" id="IPR019554">
    <property type="entry name" value="Soluble_ligand-bd"/>
</dbReference>
<protein>
    <submittedName>
        <fullName evidence="4">Helix-hairpin-helix domain-containing protein</fullName>
    </submittedName>
</protein>
<evidence type="ECO:0000256" key="2">
    <source>
        <dbReference type="SAM" id="Phobius"/>
    </source>
</evidence>
<keyword evidence="5" id="KW-1185">Reference proteome</keyword>
<dbReference type="InterPro" id="IPR004509">
    <property type="entry name" value="Competence_ComEA_HhH"/>
</dbReference>
<evidence type="ECO:0000256" key="1">
    <source>
        <dbReference type="SAM" id="MobiDB-lite"/>
    </source>
</evidence>
<dbReference type="SUPFAM" id="SSF47781">
    <property type="entry name" value="RuvA domain 2-like"/>
    <property type="match status" value="1"/>
</dbReference>
<dbReference type="GeneID" id="301813274"/>
<feature type="region of interest" description="Disordered" evidence="1">
    <location>
        <begin position="71"/>
        <end position="130"/>
    </location>
</feature>
<dbReference type="AlphaFoldDB" id="A0A9X3M6T6"/>
<gene>
    <name evidence="4" type="ORF">L8U58_06895</name>
</gene>
<feature type="transmembrane region" description="Helical" evidence="2">
    <location>
        <begin position="48"/>
        <end position="65"/>
    </location>
</feature>
<evidence type="ECO:0000313" key="5">
    <source>
        <dbReference type="Proteomes" id="UP001146505"/>
    </source>
</evidence>
<dbReference type="Gene3D" id="3.10.560.10">
    <property type="entry name" value="Outer membrane lipoprotein wza domain like"/>
    <property type="match status" value="1"/>
</dbReference>
<feature type="compositionally biased region" description="Gly residues" evidence="1">
    <location>
        <begin position="109"/>
        <end position="118"/>
    </location>
</feature>
<comment type="caution">
    <text evidence="4">The sequence shown here is derived from an EMBL/GenBank/DDBJ whole genome shotgun (WGS) entry which is preliminary data.</text>
</comment>
<dbReference type="SMART" id="SM00278">
    <property type="entry name" value="HhH1"/>
    <property type="match status" value="2"/>
</dbReference>
<dbReference type="GO" id="GO:0015628">
    <property type="term" value="P:protein secretion by the type II secretion system"/>
    <property type="evidence" value="ECO:0007669"/>
    <property type="project" value="TreeGrafter"/>
</dbReference>
<dbReference type="InterPro" id="IPR003583">
    <property type="entry name" value="Hlx-hairpin-Hlx_DNA-bd_motif"/>
</dbReference>
<feature type="region of interest" description="Disordered" evidence="1">
    <location>
        <begin position="202"/>
        <end position="243"/>
    </location>
</feature>
<dbReference type="GO" id="GO:0006281">
    <property type="term" value="P:DNA repair"/>
    <property type="evidence" value="ECO:0007669"/>
    <property type="project" value="InterPro"/>
</dbReference>
<evidence type="ECO:0000259" key="3">
    <source>
        <dbReference type="SMART" id="SM00278"/>
    </source>
</evidence>
<evidence type="ECO:0000313" key="4">
    <source>
        <dbReference type="EMBL" id="MCZ9305249.1"/>
    </source>
</evidence>
<feature type="domain" description="Helix-hairpin-helix DNA-binding motif class 1" evidence="3">
    <location>
        <begin position="283"/>
        <end position="302"/>
    </location>
</feature>
<keyword evidence="2" id="KW-0812">Transmembrane</keyword>
<dbReference type="Pfam" id="PF10531">
    <property type="entry name" value="SLBB"/>
    <property type="match status" value="1"/>
</dbReference>
<dbReference type="Gene3D" id="1.10.150.320">
    <property type="entry name" value="Photosystem II 12 kDa extrinsic protein"/>
    <property type="match status" value="1"/>
</dbReference>
<reference evidence="4" key="1">
    <citation type="submission" date="2022-02" db="EMBL/GenBank/DDBJ databases">
        <title>Corynebacterium sp. from urogenital microbiome.</title>
        <authorList>
            <person name="Cappelli E.A."/>
            <person name="Ribeiro T.G."/>
            <person name="Peixe L."/>
        </authorList>
    </citation>
    <scope>NUCLEOTIDE SEQUENCE</scope>
    <source>
        <strain evidence="4">C9Ua_112</strain>
    </source>
</reference>
<keyword evidence="2" id="KW-1133">Transmembrane helix</keyword>
<dbReference type="InterPro" id="IPR010994">
    <property type="entry name" value="RuvA_2-like"/>
</dbReference>
<dbReference type="NCBIfam" id="TIGR00426">
    <property type="entry name" value="competence protein ComEA helix-hairpin-helix repeat region"/>
    <property type="match status" value="1"/>
</dbReference>
<sequence length="305" mass="30123">MSTRRMRLSSVDKVRARAEALAQPMPEHELANVDLDTHADMGGRASRALVVAVVVAAIIGFALFACQRSDSEGGEAAPASGPELLAGTNAPGNNGVATNSAGGTTDSAGGAGDAGAAGGATENSEEGDGDQECVVSVQGMVRHPGLLRVQANTRVGEAIEAAGGTLPKAVVLGINLAEQVSDGMQIVVDDKGSSVVYAGAGQTSAGGAAAPGDPNKAGGYPGGNPGAKSGANPGSKPGASAEGKINLNTADSAQLETISGIGPATAEAIIAWRDSNGPFTSVEQLLEVRGIGPAKFESMRDAVTI</sequence>
<feature type="domain" description="Helix-hairpin-helix DNA-binding motif class 1" evidence="3">
    <location>
        <begin position="253"/>
        <end position="272"/>
    </location>
</feature>
<dbReference type="InterPro" id="IPR051675">
    <property type="entry name" value="Endo/Exo/Phosphatase_dom_1"/>
</dbReference>
<dbReference type="EMBL" id="JAKMUV010000007">
    <property type="protein sequence ID" value="MCZ9305249.1"/>
    <property type="molecule type" value="Genomic_DNA"/>
</dbReference>
<feature type="compositionally biased region" description="Low complexity" evidence="1">
    <location>
        <begin position="97"/>
        <end position="108"/>
    </location>
</feature>
<dbReference type="RefSeq" id="WP_269954998.1">
    <property type="nucleotide sequence ID" value="NZ_JAKMUV010000007.1"/>
</dbReference>
<dbReference type="PANTHER" id="PTHR21180:SF32">
    <property type="entry name" value="ENDONUCLEASE_EXONUCLEASE_PHOSPHATASE FAMILY DOMAIN-CONTAINING PROTEIN 1"/>
    <property type="match status" value="1"/>
</dbReference>
<proteinExistence type="predicted"/>
<accession>A0A9X3M6T6</accession>
<dbReference type="Proteomes" id="UP001146505">
    <property type="component" value="Unassembled WGS sequence"/>
</dbReference>
<keyword evidence="2" id="KW-0472">Membrane</keyword>